<evidence type="ECO:0000313" key="1">
    <source>
        <dbReference type="EMBL" id="SFR11691.1"/>
    </source>
</evidence>
<protein>
    <submittedName>
        <fullName evidence="1">Uncharacterized protein</fullName>
    </submittedName>
</protein>
<reference evidence="2" key="1">
    <citation type="submission" date="2016-10" db="EMBL/GenBank/DDBJ databases">
        <authorList>
            <person name="Varghese N."/>
            <person name="Submissions S."/>
        </authorList>
    </citation>
    <scope>NUCLEOTIDE SEQUENCE [LARGE SCALE GENOMIC DNA]</scope>
    <source>
        <strain evidence="2">DSM 3669</strain>
    </source>
</reference>
<dbReference type="EMBL" id="FOYM01000023">
    <property type="protein sequence ID" value="SFR11691.1"/>
    <property type="molecule type" value="Genomic_DNA"/>
</dbReference>
<dbReference type="Proteomes" id="UP000199584">
    <property type="component" value="Unassembled WGS sequence"/>
</dbReference>
<proteinExistence type="predicted"/>
<gene>
    <name evidence="1" type="ORF">SAMN05660706_12340</name>
</gene>
<organism evidence="1 2">
    <name type="scientific">Desulfoscipio geothermicus DSM 3669</name>
    <dbReference type="NCBI Taxonomy" id="1121426"/>
    <lineage>
        <taxon>Bacteria</taxon>
        <taxon>Bacillati</taxon>
        <taxon>Bacillota</taxon>
        <taxon>Clostridia</taxon>
        <taxon>Eubacteriales</taxon>
        <taxon>Desulfallaceae</taxon>
        <taxon>Desulfoscipio</taxon>
    </lineage>
</organism>
<sequence length="123" mass="13953">MIMEFIMRLKKTTKCKACFKENMDRIGRIYLPISLLSEVNISDKLIVQLAPDKKDFPPGGYTARFVYDKETVKKIRFAEDIEEKGELGLIYINKNILENMGLQDEVAVRIVPPGKDGSAAATR</sequence>
<accession>A0A1I6E2B5</accession>
<evidence type="ECO:0000313" key="2">
    <source>
        <dbReference type="Proteomes" id="UP000199584"/>
    </source>
</evidence>
<name>A0A1I6E2B5_9FIRM</name>
<dbReference type="STRING" id="39060.SAMN05660706_12340"/>
<keyword evidence="2" id="KW-1185">Reference proteome</keyword>
<dbReference type="AlphaFoldDB" id="A0A1I6E2B5"/>